<reference evidence="1 2" key="1">
    <citation type="journal article" date="2019" name="Sci. Rep.">
        <title>Orb-weaving spider Araneus ventricosus genome elucidates the spidroin gene catalogue.</title>
        <authorList>
            <person name="Kono N."/>
            <person name="Nakamura H."/>
            <person name="Ohtoshi R."/>
            <person name="Moran D.A.P."/>
            <person name="Shinohara A."/>
            <person name="Yoshida Y."/>
            <person name="Fujiwara M."/>
            <person name="Mori M."/>
            <person name="Tomita M."/>
            <person name="Arakawa K."/>
        </authorList>
    </citation>
    <scope>NUCLEOTIDE SEQUENCE [LARGE SCALE GENOMIC DNA]</scope>
</reference>
<evidence type="ECO:0000313" key="1">
    <source>
        <dbReference type="EMBL" id="GBN24350.1"/>
    </source>
</evidence>
<comment type="caution">
    <text evidence="1">The sequence shown here is derived from an EMBL/GenBank/DDBJ whole genome shotgun (WGS) entry which is preliminary data.</text>
</comment>
<name>A0A4Y2MD62_ARAVE</name>
<keyword evidence="2" id="KW-1185">Reference proteome</keyword>
<dbReference type="EMBL" id="BGPR01007107">
    <property type="protein sequence ID" value="GBN24350.1"/>
    <property type="molecule type" value="Genomic_DNA"/>
</dbReference>
<sequence length="95" mass="10620">MLSDPLDQQLNPPLLFLSPPCELRGTNQAVLGTPFSLTNHWYGDNRRSFTSWLLLPLFDAKAFAIAWGVWSMRSLLAVSFKGPDCGRYCSCVAIQ</sequence>
<evidence type="ECO:0000313" key="2">
    <source>
        <dbReference type="Proteomes" id="UP000499080"/>
    </source>
</evidence>
<organism evidence="1 2">
    <name type="scientific">Araneus ventricosus</name>
    <name type="common">Orbweaver spider</name>
    <name type="synonym">Epeira ventricosa</name>
    <dbReference type="NCBI Taxonomy" id="182803"/>
    <lineage>
        <taxon>Eukaryota</taxon>
        <taxon>Metazoa</taxon>
        <taxon>Ecdysozoa</taxon>
        <taxon>Arthropoda</taxon>
        <taxon>Chelicerata</taxon>
        <taxon>Arachnida</taxon>
        <taxon>Araneae</taxon>
        <taxon>Araneomorphae</taxon>
        <taxon>Entelegynae</taxon>
        <taxon>Araneoidea</taxon>
        <taxon>Araneidae</taxon>
        <taxon>Araneus</taxon>
    </lineage>
</organism>
<gene>
    <name evidence="1" type="ORF">AVEN_76973_1</name>
</gene>
<proteinExistence type="predicted"/>
<dbReference type="Proteomes" id="UP000499080">
    <property type="component" value="Unassembled WGS sequence"/>
</dbReference>
<accession>A0A4Y2MD62</accession>
<dbReference type="AlphaFoldDB" id="A0A4Y2MD62"/>
<protein>
    <submittedName>
        <fullName evidence="1">Uncharacterized protein</fullName>
    </submittedName>
</protein>